<dbReference type="SMART" id="SM00470">
    <property type="entry name" value="ParB"/>
    <property type="match status" value="1"/>
</dbReference>
<dbReference type="RefSeq" id="WP_117690746.1">
    <property type="nucleotide sequence ID" value="NZ_QSUE01000011.1"/>
</dbReference>
<dbReference type="PANTHER" id="PTHR33375:SF1">
    <property type="entry name" value="CHROMOSOME-PARTITIONING PROTEIN PARB-RELATED"/>
    <property type="match status" value="1"/>
</dbReference>
<dbReference type="AlphaFoldDB" id="A0A3E5ALZ1"/>
<comment type="caution">
    <text evidence="3">The sequence shown here is derived from an EMBL/GenBank/DDBJ whole genome shotgun (WGS) entry which is preliminary data.</text>
</comment>
<dbReference type="Gene3D" id="1.10.10.2830">
    <property type="match status" value="1"/>
</dbReference>
<dbReference type="PANTHER" id="PTHR33375">
    <property type="entry name" value="CHROMOSOME-PARTITIONING PROTEIN PARB-RELATED"/>
    <property type="match status" value="1"/>
</dbReference>
<evidence type="ECO:0000256" key="1">
    <source>
        <dbReference type="ARBA" id="ARBA00006295"/>
    </source>
</evidence>
<comment type="similarity">
    <text evidence="1">Belongs to the ParB family.</text>
</comment>
<dbReference type="Pfam" id="PF02195">
    <property type="entry name" value="ParB_N"/>
    <property type="match status" value="1"/>
</dbReference>
<dbReference type="GO" id="GO:0003677">
    <property type="term" value="F:DNA binding"/>
    <property type="evidence" value="ECO:0007669"/>
    <property type="project" value="InterPro"/>
</dbReference>
<proteinExistence type="inferred from homology"/>
<dbReference type="EMBL" id="QSUG01000013">
    <property type="protein sequence ID" value="RGN21557.1"/>
    <property type="molecule type" value="Genomic_DNA"/>
</dbReference>
<reference evidence="3 4" key="1">
    <citation type="submission" date="2018-08" db="EMBL/GenBank/DDBJ databases">
        <title>A genome reference for cultivated species of the human gut microbiota.</title>
        <authorList>
            <person name="Zou Y."/>
            <person name="Xue W."/>
            <person name="Luo G."/>
        </authorList>
    </citation>
    <scope>NUCLEOTIDE SEQUENCE [LARGE SCALE GENOMIC DNA]</scope>
    <source>
        <strain evidence="3 4">OM05-6AA</strain>
    </source>
</reference>
<evidence type="ECO:0000313" key="3">
    <source>
        <dbReference type="EMBL" id="RGN21557.1"/>
    </source>
</evidence>
<feature type="domain" description="ParB-like N-terminal" evidence="2">
    <location>
        <begin position="43"/>
        <end position="133"/>
    </location>
</feature>
<dbReference type="InterPro" id="IPR036086">
    <property type="entry name" value="ParB/Sulfiredoxin_sf"/>
</dbReference>
<dbReference type="InterPro" id="IPR004437">
    <property type="entry name" value="ParB/RepB/Spo0J"/>
</dbReference>
<name>A0A3E5ALZ1_9FIRM</name>
<dbReference type="NCBIfam" id="TIGR00180">
    <property type="entry name" value="parB_part"/>
    <property type="match status" value="1"/>
</dbReference>
<dbReference type="GO" id="GO:0005694">
    <property type="term" value="C:chromosome"/>
    <property type="evidence" value="ECO:0007669"/>
    <property type="project" value="TreeGrafter"/>
</dbReference>
<organism evidence="3 4">
    <name type="scientific">Agathobacter rectalis</name>
    <dbReference type="NCBI Taxonomy" id="39491"/>
    <lineage>
        <taxon>Bacteria</taxon>
        <taxon>Bacillati</taxon>
        <taxon>Bacillota</taxon>
        <taxon>Clostridia</taxon>
        <taxon>Lachnospirales</taxon>
        <taxon>Lachnospiraceae</taxon>
        <taxon>Agathobacter</taxon>
    </lineage>
</organism>
<dbReference type="InterPro" id="IPR050336">
    <property type="entry name" value="Chromosome_partition/occlusion"/>
</dbReference>
<gene>
    <name evidence="3" type="ORF">DXB72_12165</name>
</gene>
<dbReference type="InterPro" id="IPR003115">
    <property type="entry name" value="ParB_N"/>
</dbReference>
<accession>A0A3E5ALZ1</accession>
<dbReference type="SUPFAM" id="SSF109709">
    <property type="entry name" value="KorB DNA-binding domain-like"/>
    <property type="match status" value="1"/>
</dbReference>
<dbReference type="GO" id="GO:0007059">
    <property type="term" value="P:chromosome segregation"/>
    <property type="evidence" value="ECO:0007669"/>
    <property type="project" value="TreeGrafter"/>
</dbReference>
<dbReference type="SUPFAM" id="SSF110849">
    <property type="entry name" value="ParB/Sulfiredoxin"/>
    <property type="match status" value="1"/>
</dbReference>
<dbReference type="Proteomes" id="UP000260970">
    <property type="component" value="Unassembled WGS sequence"/>
</dbReference>
<evidence type="ECO:0000259" key="2">
    <source>
        <dbReference type="SMART" id="SM00470"/>
    </source>
</evidence>
<protein>
    <submittedName>
        <fullName evidence="3">ParB/RepB/Spo0J family partition protein</fullName>
    </submittedName>
</protein>
<sequence>MSKDRPANKFELKGIDDIFGKDFKNSDEDVFNEADEHTSNDSMEVEIELLQPFKNHPFKVIDDEHMDELVNSIKENGVINPILCRPCATGGLEIISGHRRTHAAKKVGLTKIPAVIRDLSDDDASIIMVDSNIQREEILPSEKAYAYRIKMDAMNRKGQKSNEKINSAKEIGEQTGDSERQVNRYIRLSNLIPELMNLVDLKVLSTFTVGLPLSYLQESEQKIVFDFYSDKALTPSAVQAEALKKLSAEHKQNDTELSTDEVESILFETKEKKKTAIKIDTKKVKKEFFSDDTSVEEMEEVIYKLLTQWKESKNN</sequence>
<evidence type="ECO:0000313" key="4">
    <source>
        <dbReference type="Proteomes" id="UP000260970"/>
    </source>
</evidence>
<dbReference type="CDD" id="cd16407">
    <property type="entry name" value="ParB_N_like"/>
    <property type="match status" value="1"/>
</dbReference>
<dbReference type="Gene3D" id="3.90.1530.30">
    <property type="match status" value="1"/>
</dbReference>